<proteinExistence type="evidence at transcript level"/>
<dbReference type="GO" id="GO:0031012">
    <property type="term" value="C:extracellular matrix"/>
    <property type="evidence" value="ECO:0007669"/>
    <property type="project" value="TreeGrafter"/>
</dbReference>
<keyword evidence="2" id="KW-0695">RNA-directed DNA polymerase</keyword>
<dbReference type="EMBL" id="GEFM01005774">
    <property type="protein sequence ID" value="JAP70022.1"/>
    <property type="molecule type" value="mRNA"/>
</dbReference>
<feature type="transmembrane region" description="Helical" evidence="1">
    <location>
        <begin position="20"/>
        <end position="39"/>
    </location>
</feature>
<keyword evidence="2" id="KW-0808">Transferase</keyword>
<keyword evidence="2" id="KW-0378">Hydrolase</keyword>
<reference evidence="2" key="1">
    <citation type="submission" date="2016-02" db="EMBL/GenBank/DDBJ databases">
        <title>RNAseq analyses of the midgut from blood- or serum-fed Ixodes ricinus ticks.</title>
        <authorList>
            <person name="Perner J."/>
            <person name="Provaznik J."/>
            <person name="Schrenkova J."/>
            <person name="Urbanova V."/>
            <person name="Ribeiro J.M."/>
            <person name="Kopacek P."/>
        </authorList>
    </citation>
    <scope>NUCLEOTIDE SEQUENCE</scope>
    <source>
        <tissue evidence="2">Gut</tissue>
    </source>
</reference>
<dbReference type="InterPro" id="IPR036691">
    <property type="entry name" value="Endo/exonu/phosph_ase_sf"/>
</dbReference>
<dbReference type="GO" id="GO:0007508">
    <property type="term" value="P:larval heart development"/>
    <property type="evidence" value="ECO:0007669"/>
    <property type="project" value="TreeGrafter"/>
</dbReference>
<keyword evidence="1" id="KW-1133">Transmembrane helix</keyword>
<sequence length="152" mass="16726">TNLIVLNVNCRSIRNKTDDLAALILVTGASIVIGTESWLDQSISDSEVFPVHFTVYRKDRNVSGGGVFLLIHESLKSCKIDFNGLSCETVWCRVYLENGNYLSVGCFYRPPASDASPVFSLYNALSVVEDGFVVIGGDFNLPEIQWIDITGL</sequence>
<dbReference type="PANTHER" id="PTHR33395:SF22">
    <property type="entry name" value="REVERSE TRANSCRIPTASE DOMAIN-CONTAINING PROTEIN"/>
    <property type="match status" value="1"/>
</dbReference>
<dbReference type="GO" id="GO:0061343">
    <property type="term" value="P:cell adhesion involved in heart morphogenesis"/>
    <property type="evidence" value="ECO:0007669"/>
    <property type="project" value="TreeGrafter"/>
</dbReference>
<dbReference type="GO" id="GO:0004519">
    <property type="term" value="F:endonuclease activity"/>
    <property type="evidence" value="ECO:0007669"/>
    <property type="project" value="UniProtKB-KW"/>
</dbReference>
<evidence type="ECO:0000256" key="1">
    <source>
        <dbReference type="SAM" id="Phobius"/>
    </source>
</evidence>
<evidence type="ECO:0000313" key="2">
    <source>
        <dbReference type="EMBL" id="JAP70022.1"/>
    </source>
</evidence>
<keyword evidence="2" id="KW-0255">Endonuclease</keyword>
<keyword evidence="1" id="KW-0812">Transmembrane</keyword>
<dbReference type="SUPFAM" id="SSF56219">
    <property type="entry name" value="DNase I-like"/>
    <property type="match status" value="1"/>
</dbReference>
<name>A0A131XUM0_IXORI</name>
<accession>A0A131XUM0</accession>
<feature type="non-terminal residue" evidence="2">
    <location>
        <position position="1"/>
    </location>
</feature>
<keyword evidence="2" id="KW-0540">Nuclease</keyword>
<organism evidence="2">
    <name type="scientific">Ixodes ricinus</name>
    <name type="common">Common tick</name>
    <name type="synonym">Acarus ricinus</name>
    <dbReference type="NCBI Taxonomy" id="34613"/>
    <lineage>
        <taxon>Eukaryota</taxon>
        <taxon>Metazoa</taxon>
        <taxon>Ecdysozoa</taxon>
        <taxon>Arthropoda</taxon>
        <taxon>Chelicerata</taxon>
        <taxon>Arachnida</taxon>
        <taxon>Acari</taxon>
        <taxon>Parasitiformes</taxon>
        <taxon>Ixodida</taxon>
        <taxon>Ixodoidea</taxon>
        <taxon>Ixodidae</taxon>
        <taxon>Ixodinae</taxon>
        <taxon>Ixodes</taxon>
    </lineage>
</organism>
<protein>
    <submittedName>
        <fullName evidence="2">Putative endonuclease/reverse transcriptase</fullName>
    </submittedName>
</protein>
<dbReference type="Gene3D" id="3.60.10.10">
    <property type="entry name" value="Endonuclease/exonuclease/phosphatase"/>
    <property type="match status" value="1"/>
</dbReference>
<keyword evidence="1" id="KW-0472">Membrane</keyword>
<dbReference type="GO" id="GO:0003964">
    <property type="term" value="F:RNA-directed DNA polymerase activity"/>
    <property type="evidence" value="ECO:0007669"/>
    <property type="project" value="UniProtKB-KW"/>
</dbReference>
<keyword evidence="2" id="KW-0548">Nucleotidyltransferase</keyword>
<dbReference type="AlphaFoldDB" id="A0A131XUM0"/>
<dbReference type="PANTHER" id="PTHR33395">
    <property type="entry name" value="TRANSCRIPTASE, PUTATIVE-RELATED-RELATED"/>
    <property type="match status" value="1"/>
</dbReference>